<proteinExistence type="predicted"/>
<dbReference type="RefSeq" id="WP_034824814.1">
    <property type="nucleotide sequence ID" value="NZ_AWFB01000007.1"/>
</dbReference>
<dbReference type="Pfam" id="PF10543">
    <property type="entry name" value="ORF6N"/>
    <property type="match status" value="1"/>
</dbReference>
<comment type="caution">
    <text evidence="3">The sequence shown here is derived from an EMBL/GenBank/DDBJ whole genome shotgun (WGS) entry which is preliminary data.</text>
</comment>
<gene>
    <name evidence="3" type="ORF">HY3_09225</name>
</gene>
<reference evidence="3 4" key="1">
    <citation type="submission" date="2013-04" db="EMBL/GenBank/DDBJ databases">
        <title>Hyphomonas sp. T24B3 Genome Sequencing.</title>
        <authorList>
            <person name="Lai Q."/>
            <person name="Shao Z."/>
        </authorList>
    </citation>
    <scope>NUCLEOTIDE SEQUENCE [LARGE SCALE GENOMIC DNA]</scope>
    <source>
        <strain evidence="3 4">T24B3</strain>
    </source>
</reference>
<keyword evidence="1" id="KW-0175">Coiled coil</keyword>
<protein>
    <recommendedName>
        <fullName evidence="2">KilA-N DNA-binding domain-containing protein</fullName>
    </recommendedName>
</protein>
<sequence length="263" mass="29483">MSKDLVPVPHGAPVQIVDVTGTRVVLDQDLARFFDVETRVLNQSVKRHLERFPKGWAFQLTKAQFDDLKSQDVISSSQWGGRRSPPWVFTEHGVVMVATLLNSARAVEASQFIVEAFVEMRSGKERKALLPARARSDALTSLGSEFLPKLRDQLSAIMEMQANPKRGSTLRDETEELIDKGLTNLKSRLAKAGLENEEIEARILKFLAEAEESRARAATEREMTEKQRLKNQANRLRLLIRAEIAMSDGDLGDFLNLLDELGG</sequence>
<keyword evidence="4" id="KW-1185">Reference proteome</keyword>
<organism evidence="3 4">
    <name type="scientific">Hyphomonas pacifica</name>
    <dbReference type="NCBI Taxonomy" id="1280941"/>
    <lineage>
        <taxon>Bacteria</taxon>
        <taxon>Pseudomonadati</taxon>
        <taxon>Pseudomonadota</taxon>
        <taxon>Alphaproteobacteria</taxon>
        <taxon>Hyphomonadales</taxon>
        <taxon>Hyphomonadaceae</taxon>
        <taxon>Hyphomonas</taxon>
    </lineage>
</organism>
<dbReference type="Proteomes" id="UP000249123">
    <property type="component" value="Unassembled WGS sequence"/>
</dbReference>
<dbReference type="OrthoDB" id="9816206at2"/>
<evidence type="ECO:0000256" key="1">
    <source>
        <dbReference type="SAM" id="Coils"/>
    </source>
</evidence>
<dbReference type="InterPro" id="IPR018873">
    <property type="entry name" value="KilA-N_DNA-bd_domain"/>
</dbReference>
<dbReference type="AlphaFoldDB" id="A0A8B2PSK3"/>
<evidence type="ECO:0000259" key="2">
    <source>
        <dbReference type="Pfam" id="PF10543"/>
    </source>
</evidence>
<evidence type="ECO:0000313" key="4">
    <source>
        <dbReference type="Proteomes" id="UP000249123"/>
    </source>
</evidence>
<feature type="coiled-coil region" evidence="1">
    <location>
        <begin position="182"/>
        <end position="236"/>
    </location>
</feature>
<name>A0A8B2PSK3_9PROT</name>
<dbReference type="EMBL" id="AWFB01000007">
    <property type="protein sequence ID" value="RAN35015.1"/>
    <property type="molecule type" value="Genomic_DNA"/>
</dbReference>
<evidence type="ECO:0000313" key="3">
    <source>
        <dbReference type="EMBL" id="RAN35015.1"/>
    </source>
</evidence>
<accession>A0A8B2PSK3</accession>
<feature type="domain" description="KilA-N DNA-binding" evidence="2">
    <location>
        <begin position="15"/>
        <end position="99"/>
    </location>
</feature>